<dbReference type="EMBL" id="BNAQ01000004">
    <property type="protein sequence ID" value="GHH21003.1"/>
    <property type="molecule type" value="Genomic_DNA"/>
</dbReference>
<evidence type="ECO:0000313" key="4">
    <source>
        <dbReference type="Proteomes" id="UP000652430"/>
    </source>
</evidence>
<name>A0ABQ3LPH7_9SPHN</name>
<keyword evidence="2" id="KW-0732">Signal</keyword>
<evidence type="ECO:0000256" key="2">
    <source>
        <dbReference type="SAM" id="SignalP"/>
    </source>
</evidence>
<accession>A0ABQ3LPH7</accession>
<evidence type="ECO:0000256" key="1">
    <source>
        <dbReference type="SAM" id="MobiDB-lite"/>
    </source>
</evidence>
<reference evidence="4" key="1">
    <citation type="journal article" date="2019" name="Int. J. Syst. Evol. Microbiol.">
        <title>The Global Catalogue of Microorganisms (GCM) 10K type strain sequencing project: providing services to taxonomists for standard genome sequencing and annotation.</title>
        <authorList>
            <consortium name="The Broad Institute Genomics Platform"/>
            <consortium name="The Broad Institute Genome Sequencing Center for Infectious Disease"/>
            <person name="Wu L."/>
            <person name="Ma J."/>
        </authorList>
    </citation>
    <scope>NUCLEOTIDE SEQUENCE [LARGE SCALE GENOMIC DNA]</scope>
    <source>
        <strain evidence="4">CGMCC 1.8957</strain>
    </source>
</reference>
<comment type="caution">
    <text evidence="3">The sequence shown here is derived from an EMBL/GenBank/DDBJ whole genome shotgun (WGS) entry which is preliminary data.</text>
</comment>
<sequence>MSLIFAAFLAAAGVQASDAPPAAPALPGAAPPLPSAEQRVAQSASIGRLLYLFDRAAWTSTDALTATVAKDQLTGVGGYVVELADPQTLRVTYYRGAGDAARATRRGRSSSPMCAPVRSSARNCSPPRSR</sequence>
<evidence type="ECO:0000313" key="3">
    <source>
        <dbReference type="EMBL" id="GHH21003.1"/>
    </source>
</evidence>
<dbReference type="Proteomes" id="UP000652430">
    <property type="component" value="Unassembled WGS sequence"/>
</dbReference>
<protein>
    <submittedName>
        <fullName evidence="3">Uncharacterized protein</fullName>
    </submittedName>
</protein>
<gene>
    <name evidence="3" type="ORF">GCM10008023_29580</name>
</gene>
<feature type="region of interest" description="Disordered" evidence="1">
    <location>
        <begin position="101"/>
        <end position="130"/>
    </location>
</feature>
<feature type="signal peptide" evidence="2">
    <location>
        <begin position="1"/>
        <end position="16"/>
    </location>
</feature>
<feature type="chain" id="PRO_5046808592" evidence="2">
    <location>
        <begin position="17"/>
        <end position="130"/>
    </location>
</feature>
<keyword evidence="4" id="KW-1185">Reference proteome</keyword>
<proteinExistence type="predicted"/>
<dbReference type="RefSeq" id="WP_189676873.1">
    <property type="nucleotide sequence ID" value="NZ_BNAQ01000004.1"/>
</dbReference>
<feature type="compositionally biased region" description="Polar residues" evidence="1">
    <location>
        <begin position="120"/>
        <end position="130"/>
    </location>
</feature>
<organism evidence="3 4">
    <name type="scientific">Sphingomonas glacialis</name>
    <dbReference type="NCBI Taxonomy" id="658225"/>
    <lineage>
        <taxon>Bacteria</taxon>
        <taxon>Pseudomonadati</taxon>
        <taxon>Pseudomonadota</taxon>
        <taxon>Alphaproteobacteria</taxon>
        <taxon>Sphingomonadales</taxon>
        <taxon>Sphingomonadaceae</taxon>
        <taxon>Sphingomonas</taxon>
    </lineage>
</organism>